<dbReference type="STRING" id="37360.A0A0G4J4L3"/>
<dbReference type="OrthoDB" id="26681at2759"/>
<proteinExistence type="predicted"/>
<dbReference type="PROSITE" id="PS00678">
    <property type="entry name" value="WD_REPEATS_1"/>
    <property type="match status" value="1"/>
</dbReference>
<dbReference type="OMA" id="SNCISFR"/>
<organism evidence="5 6">
    <name type="scientific">Plasmodiophora brassicae</name>
    <name type="common">Clubroot disease agent</name>
    <dbReference type="NCBI Taxonomy" id="37360"/>
    <lineage>
        <taxon>Eukaryota</taxon>
        <taxon>Sar</taxon>
        <taxon>Rhizaria</taxon>
        <taxon>Endomyxa</taxon>
        <taxon>Phytomyxea</taxon>
        <taxon>Plasmodiophorida</taxon>
        <taxon>Plasmodiophoridae</taxon>
        <taxon>Plasmodiophora</taxon>
    </lineage>
</organism>
<name>A0A0G4J4L3_PLABS</name>
<evidence type="ECO:0000256" key="1">
    <source>
        <dbReference type="ARBA" id="ARBA00022574"/>
    </source>
</evidence>
<dbReference type="AlphaFoldDB" id="A0A0G4J4L3"/>
<dbReference type="PANTHER" id="PTHR13743:SF123">
    <property type="entry name" value="PROTEIN FAN"/>
    <property type="match status" value="1"/>
</dbReference>
<sequence>MMRVRGARAKARRFTPLLLDDGEHVFADFECVVVAGRAGRPCTGRIKVCSRSLIVDPDAWDTPVTRLPYASMSHMDLSMRSGAPALDVRCRIVVEMKHQGQDTPYVSRESIDDNWKVTLPYSDLGLEFPLIRRLFELRHDVDRADKLAGIVHERVQMAVFDTSAISDIKERLLTPKAVPCNVITPLQQSLSVMMLTDSRLYVQPIVQDAGRTGGSCCVTSHPISKVTEVFRRRYAMRHIGLEVFIGDPQGASVFLAFDDTSVRDSIYEMIAAHANIPGQKSARELADEWSSGVLSNFDYILALNRLSGRSFNDFTAYPVFPWVIADYKSQNLDLSNPDTYRDLSKPMGAVNAERLAKFRERYKEMPDDQPKFLYGTHYSTPGYVVYYLVREQPAYMLTLQGGKFDSPDRLFVSVAETWESCNRNQADVKELIPQFYDVSCTPRFLLESSTFLGQRQDGSAIGAVHLPPWAEGDPRRFVSLLRSALESDHVRQHLNEWIDLVFGFKQRGQEAIDADNVFYHLTYEVCKCLSVCDPAVGLTRLYQGSVDLDSIHSETERQCLLSQIREFGQTPSQLFTEPHPRYQGGERAPHSPVPHSPLKAVPRDNAAAADSASADQIAAMNGTEPLSGQDGSRIAHQYALQRFGVHQGGVTGVVLDPNDSSTVVSVSLDTTLKVFDRNDGRVRRSCRLDDQGFALSCVTMSAKTAVCIAGSWSNRLHVYSVSAGQCIDSVAHAHDDIVTAVDLYDSRLLASASKDASVKRNPGVGVRRFRTDDARNAVWDLRPSGIASTPTHVLMEHESGVVAVRFSDDGLVASVDQDGVVLVWDTRTGCSSHCLTQVHKQPVTGLAWIGVDLATCSIDGTLAIGSVSARRPLHQVALAEPLLSLSIDSRLRLYCGARSGAVHVCNGIDDIPVQTLSGGTGPIVSLATCDDAVVAAVAGDGVVAIWNRLC</sequence>
<dbReference type="Pfam" id="PF02138">
    <property type="entry name" value="Beach"/>
    <property type="match status" value="1"/>
</dbReference>
<dbReference type="InterPro" id="IPR036372">
    <property type="entry name" value="BEACH_dom_sf"/>
</dbReference>
<feature type="domain" description="BEACH" evidence="4">
    <location>
        <begin position="286"/>
        <end position="582"/>
    </location>
</feature>
<dbReference type="SUPFAM" id="SSF81837">
    <property type="entry name" value="BEACH domain"/>
    <property type="match status" value="1"/>
</dbReference>
<evidence type="ECO:0000313" key="6">
    <source>
        <dbReference type="Proteomes" id="UP000039324"/>
    </source>
</evidence>
<dbReference type="InterPro" id="IPR015943">
    <property type="entry name" value="WD40/YVTN_repeat-like_dom_sf"/>
</dbReference>
<dbReference type="InterPro" id="IPR001680">
    <property type="entry name" value="WD40_rpt"/>
</dbReference>
<dbReference type="Pfam" id="PF14844">
    <property type="entry name" value="PH_BEACH"/>
    <property type="match status" value="1"/>
</dbReference>
<gene>
    <name evidence="5" type="ORF">PBRA_009099</name>
</gene>
<dbReference type="SUPFAM" id="SSF50978">
    <property type="entry name" value="WD40 repeat-like"/>
    <property type="match status" value="1"/>
</dbReference>
<dbReference type="InterPro" id="IPR019775">
    <property type="entry name" value="WD40_repeat_CS"/>
</dbReference>
<dbReference type="InterPro" id="IPR050865">
    <property type="entry name" value="BEACH_Domain"/>
</dbReference>
<keyword evidence="6" id="KW-1185">Reference proteome</keyword>
<dbReference type="InterPro" id="IPR057496">
    <property type="entry name" value="FAN-like_PH"/>
</dbReference>
<keyword evidence="1" id="KW-0853">WD repeat</keyword>
<dbReference type="Gene3D" id="2.30.29.30">
    <property type="entry name" value="Pleckstrin-homology domain (PH domain)/Phosphotyrosine-binding domain (PTB)"/>
    <property type="match status" value="1"/>
</dbReference>
<evidence type="ECO:0000259" key="4">
    <source>
        <dbReference type="SMART" id="SM01026"/>
    </source>
</evidence>
<feature type="region of interest" description="Disordered" evidence="3">
    <location>
        <begin position="572"/>
        <end position="593"/>
    </location>
</feature>
<dbReference type="Proteomes" id="UP000039324">
    <property type="component" value="Unassembled WGS sequence"/>
</dbReference>
<dbReference type="InterPro" id="IPR036322">
    <property type="entry name" value="WD40_repeat_dom_sf"/>
</dbReference>
<evidence type="ECO:0000256" key="2">
    <source>
        <dbReference type="ARBA" id="ARBA00022737"/>
    </source>
</evidence>
<dbReference type="SMART" id="SM00320">
    <property type="entry name" value="WD40"/>
    <property type="match status" value="6"/>
</dbReference>
<dbReference type="SMART" id="SM01026">
    <property type="entry name" value="Beach"/>
    <property type="match status" value="1"/>
</dbReference>
<dbReference type="Pfam" id="PF25400">
    <property type="entry name" value="PH_FAN"/>
    <property type="match status" value="1"/>
</dbReference>
<keyword evidence="2" id="KW-0677">Repeat</keyword>
<protein>
    <recommendedName>
        <fullName evidence="4">BEACH domain-containing protein</fullName>
    </recommendedName>
</protein>
<dbReference type="SUPFAM" id="SSF50729">
    <property type="entry name" value="PH domain-like"/>
    <property type="match status" value="1"/>
</dbReference>
<reference evidence="5 6" key="1">
    <citation type="submission" date="2015-02" db="EMBL/GenBank/DDBJ databases">
        <authorList>
            <person name="Chooi Y.-H."/>
        </authorList>
    </citation>
    <scope>NUCLEOTIDE SEQUENCE [LARGE SCALE GENOMIC DNA]</scope>
    <source>
        <strain evidence="5">E3</strain>
    </source>
</reference>
<dbReference type="EMBL" id="CDSF01000130">
    <property type="protein sequence ID" value="CEP02515.1"/>
    <property type="molecule type" value="Genomic_DNA"/>
</dbReference>
<dbReference type="InterPro" id="IPR011993">
    <property type="entry name" value="PH-like_dom_sf"/>
</dbReference>
<dbReference type="Pfam" id="PF00400">
    <property type="entry name" value="WD40"/>
    <property type="match status" value="2"/>
</dbReference>
<dbReference type="Gene3D" id="2.130.10.10">
    <property type="entry name" value="YVTN repeat-like/Quinoprotein amine dehydrogenase"/>
    <property type="match status" value="2"/>
</dbReference>
<evidence type="ECO:0000256" key="3">
    <source>
        <dbReference type="SAM" id="MobiDB-lite"/>
    </source>
</evidence>
<dbReference type="Gene3D" id="1.10.1540.10">
    <property type="entry name" value="BEACH domain"/>
    <property type="match status" value="1"/>
</dbReference>
<dbReference type="InterPro" id="IPR000409">
    <property type="entry name" value="BEACH_dom"/>
</dbReference>
<dbReference type="CDD" id="cd06071">
    <property type="entry name" value="Beach"/>
    <property type="match status" value="1"/>
</dbReference>
<dbReference type="PANTHER" id="PTHR13743">
    <property type="entry name" value="BEIGE/BEACH-RELATED"/>
    <property type="match status" value="1"/>
</dbReference>
<evidence type="ECO:0000313" key="5">
    <source>
        <dbReference type="EMBL" id="CEP02515.1"/>
    </source>
</evidence>
<dbReference type="InterPro" id="IPR023362">
    <property type="entry name" value="PH-BEACH_dom"/>
</dbReference>
<accession>A0A0G4J4L3</accession>